<evidence type="ECO:0000313" key="4">
    <source>
        <dbReference type="Proteomes" id="UP000271098"/>
    </source>
</evidence>
<dbReference type="AlphaFoldDB" id="A0A183CXG0"/>
<reference evidence="3 4" key="2">
    <citation type="submission" date="2018-11" db="EMBL/GenBank/DDBJ databases">
        <authorList>
            <consortium name="Pathogen Informatics"/>
        </authorList>
    </citation>
    <scope>NUCLEOTIDE SEQUENCE [LARGE SCALE GENOMIC DNA]</scope>
</reference>
<evidence type="ECO:0000256" key="1">
    <source>
        <dbReference type="SAM" id="Phobius"/>
    </source>
</evidence>
<protein>
    <submittedName>
        <fullName evidence="5">Secreted protein</fullName>
    </submittedName>
</protein>
<proteinExistence type="predicted"/>
<organism evidence="5">
    <name type="scientific">Gongylonema pulchrum</name>
    <dbReference type="NCBI Taxonomy" id="637853"/>
    <lineage>
        <taxon>Eukaryota</taxon>
        <taxon>Metazoa</taxon>
        <taxon>Ecdysozoa</taxon>
        <taxon>Nematoda</taxon>
        <taxon>Chromadorea</taxon>
        <taxon>Rhabditida</taxon>
        <taxon>Spirurina</taxon>
        <taxon>Spiruromorpha</taxon>
        <taxon>Spiruroidea</taxon>
        <taxon>Gongylonematidae</taxon>
        <taxon>Gongylonema</taxon>
    </lineage>
</organism>
<keyword evidence="1" id="KW-0472">Membrane</keyword>
<feature type="transmembrane region" description="Helical" evidence="1">
    <location>
        <begin position="37"/>
        <end position="59"/>
    </location>
</feature>
<evidence type="ECO:0000313" key="3">
    <source>
        <dbReference type="EMBL" id="VDK29473.1"/>
    </source>
</evidence>
<accession>A0A183CXG0</accession>
<name>A0A183CXG0_9BILA</name>
<sequence length="94" mass="10658">MRWPRLQLTLAHLIKLLTIRGVSPIMCSGANAGGLSSLFYGLGLGAPGQMYVSVCYLLFHHIHVWKRFWMGAHEQTTHKASRMNTLRMLEGPFF</sequence>
<dbReference type="Proteomes" id="UP000271098">
    <property type="component" value="Unassembled WGS sequence"/>
</dbReference>
<evidence type="ECO:0000313" key="5">
    <source>
        <dbReference type="WBParaSite" id="GPUH_0000115101-mRNA-1"/>
    </source>
</evidence>
<feature type="chain" id="PRO_5043138449" evidence="2">
    <location>
        <begin position="25"/>
        <end position="94"/>
    </location>
</feature>
<dbReference type="EMBL" id="UYRT01001310">
    <property type="protein sequence ID" value="VDK29473.1"/>
    <property type="molecule type" value="Genomic_DNA"/>
</dbReference>
<evidence type="ECO:0000256" key="2">
    <source>
        <dbReference type="SAM" id="SignalP"/>
    </source>
</evidence>
<keyword evidence="1" id="KW-0812">Transmembrane</keyword>
<keyword evidence="4" id="KW-1185">Reference proteome</keyword>
<reference evidence="5" key="1">
    <citation type="submission" date="2016-06" db="UniProtKB">
        <authorList>
            <consortium name="WormBaseParasite"/>
        </authorList>
    </citation>
    <scope>IDENTIFICATION</scope>
</reference>
<keyword evidence="1" id="KW-1133">Transmembrane helix</keyword>
<gene>
    <name evidence="3" type="ORF">GPUH_LOCUS1151</name>
</gene>
<keyword evidence="2" id="KW-0732">Signal</keyword>
<feature type="signal peptide" evidence="2">
    <location>
        <begin position="1"/>
        <end position="24"/>
    </location>
</feature>
<dbReference type="WBParaSite" id="GPUH_0000115101-mRNA-1">
    <property type="protein sequence ID" value="GPUH_0000115101-mRNA-1"/>
    <property type="gene ID" value="GPUH_0000115101"/>
</dbReference>